<reference evidence="2" key="1">
    <citation type="journal article" date="2023" name="Nat. Plants">
        <title>Single-cell RNA sequencing provides a high-resolution roadmap for understanding the multicellular compartmentation of specialized metabolism.</title>
        <authorList>
            <person name="Sun S."/>
            <person name="Shen X."/>
            <person name="Li Y."/>
            <person name="Li Y."/>
            <person name="Wang S."/>
            <person name="Li R."/>
            <person name="Zhang H."/>
            <person name="Shen G."/>
            <person name="Guo B."/>
            <person name="Wei J."/>
            <person name="Xu J."/>
            <person name="St-Pierre B."/>
            <person name="Chen S."/>
            <person name="Sun C."/>
        </authorList>
    </citation>
    <scope>NUCLEOTIDE SEQUENCE [LARGE SCALE GENOMIC DNA]</scope>
</reference>
<sequence length="172" mass="20044">MKTNTYLIINRYQRSNTADRRSYVTLACERGGAVKKTPKPIVDPEEEEVPIKMRGPYGTKKCDCPFKLKGEQMATSDNWQLLFFFFRGLEPAGTPKWFRHLQLFIHDERHTHKIGVYNHIRKSYVPPRNILQFFREQNVGYAVRYNMPLLEAVGMTPTGKNFIVAAAFTRNE</sequence>
<dbReference type="Proteomes" id="UP001060085">
    <property type="component" value="Linkage Group LG07"/>
</dbReference>
<dbReference type="EMBL" id="CM044707">
    <property type="protein sequence ID" value="KAI5654573.1"/>
    <property type="molecule type" value="Genomic_DNA"/>
</dbReference>
<evidence type="ECO:0000313" key="2">
    <source>
        <dbReference type="Proteomes" id="UP001060085"/>
    </source>
</evidence>
<gene>
    <name evidence="1" type="ORF">M9H77_31760</name>
</gene>
<accession>A0ACC0A3B7</accession>
<evidence type="ECO:0000313" key="1">
    <source>
        <dbReference type="EMBL" id="KAI5654573.1"/>
    </source>
</evidence>
<protein>
    <submittedName>
        <fullName evidence="1">Uncharacterized protein</fullName>
    </submittedName>
</protein>
<comment type="caution">
    <text evidence="1">The sequence shown here is derived from an EMBL/GenBank/DDBJ whole genome shotgun (WGS) entry which is preliminary data.</text>
</comment>
<proteinExistence type="predicted"/>
<organism evidence="1 2">
    <name type="scientific">Catharanthus roseus</name>
    <name type="common">Madagascar periwinkle</name>
    <name type="synonym">Vinca rosea</name>
    <dbReference type="NCBI Taxonomy" id="4058"/>
    <lineage>
        <taxon>Eukaryota</taxon>
        <taxon>Viridiplantae</taxon>
        <taxon>Streptophyta</taxon>
        <taxon>Embryophyta</taxon>
        <taxon>Tracheophyta</taxon>
        <taxon>Spermatophyta</taxon>
        <taxon>Magnoliopsida</taxon>
        <taxon>eudicotyledons</taxon>
        <taxon>Gunneridae</taxon>
        <taxon>Pentapetalae</taxon>
        <taxon>asterids</taxon>
        <taxon>lamiids</taxon>
        <taxon>Gentianales</taxon>
        <taxon>Apocynaceae</taxon>
        <taxon>Rauvolfioideae</taxon>
        <taxon>Vinceae</taxon>
        <taxon>Catharanthinae</taxon>
        <taxon>Catharanthus</taxon>
    </lineage>
</organism>
<name>A0ACC0A3B7_CATRO</name>
<keyword evidence="2" id="KW-1185">Reference proteome</keyword>